<proteinExistence type="predicted"/>
<evidence type="ECO:0000313" key="6">
    <source>
        <dbReference type="EMBL" id="MEN9062816.1"/>
    </source>
</evidence>
<sequence>MTLTHVIAFNLTLLAAMAAPGPALLYALRQSIAGGFRTGMVTGAGLGTVAALWTGAALLGPERGLRAGALGLSRAEDHRRALPDLRGLYALARCPPPGLRQRPSRARAPFSAACW</sequence>
<dbReference type="GO" id="GO:0006865">
    <property type="term" value="P:amino acid transport"/>
    <property type="evidence" value="ECO:0007669"/>
    <property type="project" value="InterPro"/>
</dbReference>
<evidence type="ECO:0000256" key="5">
    <source>
        <dbReference type="ARBA" id="ARBA00023136"/>
    </source>
</evidence>
<evidence type="ECO:0000256" key="4">
    <source>
        <dbReference type="ARBA" id="ARBA00022989"/>
    </source>
</evidence>
<keyword evidence="4" id="KW-1133">Transmembrane helix</keyword>
<keyword evidence="7" id="KW-1185">Reference proteome</keyword>
<name>A0AAW9SD93_9RHOB</name>
<evidence type="ECO:0000256" key="3">
    <source>
        <dbReference type="ARBA" id="ARBA00022692"/>
    </source>
</evidence>
<accession>A0AAW9SD93</accession>
<keyword evidence="5" id="KW-0472">Membrane</keyword>
<keyword evidence="2" id="KW-1003">Cell membrane</keyword>
<dbReference type="EMBL" id="JBDNCH010000002">
    <property type="protein sequence ID" value="MEN9062816.1"/>
    <property type="molecule type" value="Genomic_DNA"/>
</dbReference>
<organism evidence="6 7">
    <name type="scientific">Ponticoccus litoralis</name>
    <dbReference type="NCBI Taxonomy" id="422297"/>
    <lineage>
        <taxon>Bacteria</taxon>
        <taxon>Pseudomonadati</taxon>
        <taxon>Pseudomonadota</taxon>
        <taxon>Alphaproteobacteria</taxon>
        <taxon>Rhodobacterales</taxon>
        <taxon>Roseobacteraceae</taxon>
        <taxon>Ponticoccus</taxon>
    </lineage>
</organism>
<comment type="subcellular location">
    <subcellularLocation>
        <location evidence="1">Cell membrane</location>
        <topology evidence="1">Multi-pass membrane protein</topology>
    </subcellularLocation>
</comment>
<protein>
    <submittedName>
        <fullName evidence="6">LysE family transporter</fullName>
    </submittedName>
</protein>
<dbReference type="Proteomes" id="UP001428774">
    <property type="component" value="Unassembled WGS sequence"/>
</dbReference>
<reference evidence="6 7" key="1">
    <citation type="submission" date="2024-05" db="EMBL/GenBank/DDBJ databases">
        <title>Genome sequence of Ponticoccus litoralis KCCM 90028.</title>
        <authorList>
            <person name="Kim J.M."/>
            <person name="Lee J.K."/>
            <person name="Choi B.J."/>
            <person name="Bayburt H."/>
            <person name="Baek J.H."/>
            <person name="Jeon C.O."/>
        </authorList>
    </citation>
    <scope>NUCLEOTIDE SEQUENCE [LARGE SCALE GENOMIC DNA]</scope>
    <source>
        <strain evidence="6 7">KCCM 90028</strain>
    </source>
</reference>
<keyword evidence="3" id="KW-0812">Transmembrane</keyword>
<dbReference type="RefSeq" id="WP_347167741.1">
    <property type="nucleotide sequence ID" value="NZ_JBDNCH010000002.1"/>
</dbReference>
<dbReference type="Pfam" id="PF01810">
    <property type="entry name" value="LysE"/>
    <property type="match status" value="1"/>
</dbReference>
<dbReference type="InterPro" id="IPR001123">
    <property type="entry name" value="LeuE-type"/>
</dbReference>
<dbReference type="AlphaFoldDB" id="A0AAW9SD93"/>
<gene>
    <name evidence="6" type="ORF">ABFB10_19370</name>
</gene>
<evidence type="ECO:0000256" key="2">
    <source>
        <dbReference type="ARBA" id="ARBA00022475"/>
    </source>
</evidence>
<comment type="caution">
    <text evidence="6">The sequence shown here is derived from an EMBL/GenBank/DDBJ whole genome shotgun (WGS) entry which is preliminary data.</text>
</comment>
<evidence type="ECO:0000256" key="1">
    <source>
        <dbReference type="ARBA" id="ARBA00004651"/>
    </source>
</evidence>
<dbReference type="GO" id="GO:0005886">
    <property type="term" value="C:plasma membrane"/>
    <property type="evidence" value="ECO:0007669"/>
    <property type="project" value="UniProtKB-SubCell"/>
</dbReference>
<evidence type="ECO:0000313" key="7">
    <source>
        <dbReference type="Proteomes" id="UP001428774"/>
    </source>
</evidence>